<keyword evidence="3 9" id="KW-0812">Transmembrane</keyword>
<feature type="transmembrane region" description="Helical" evidence="9">
    <location>
        <begin position="156"/>
        <end position="179"/>
    </location>
</feature>
<feature type="transmembrane region" description="Helical" evidence="9">
    <location>
        <begin position="426"/>
        <end position="446"/>
    </location>
</feature>
<name>A0A1R4JJ98_9MICO</name>
<evidence type="ECO:0000256" key="7">
    <source>
        <dbReference type="ARBA" id="ARBA00023008"/>
    </source>
</evidence>
<evidence type="ECO:0000259" key="10">
    <source>
        <dbReference type="Pfam" id="PF04234"/>
    </source>
</evidence>
<feature type="transmembrane region" description="Helical" evidence="9">
    <location>
        <begin position="304"/>
        <end position="324"/>
    </location>
</feature>
<dbReference type="InterPro" id="IPR014755">
    <property type="entry name" value="Cu-Rt/internalin_Ig-like"/>
</dbReference>
<feature type="domain" description="CopC" evidence="10">
    <location>
        <begin position="42"/>
        <end position="134"/>
    </location>
</feature>
<feature type="domain" description="YtkA-like" evidence="12">
    <location>
        <begin position="485"/>
        <end position="551"/>
    </location>
</feature>
<sequence>MSILIAGKHRSRSRVLGPLRVLVALLLGGAFVLTGAQAASAHAELLSTTPEDGAALDQAPAEAVLTFNEPVQLIDGSIRLFPGDEDPLTLDAHVSNTSVVAVLPADVNDGAYALSYRVVSADGHPISGAITFTIGDAAGNPTNTPVVETTTPKDTAFAVSALTALQYLSLLVFAGLFLFERLVLRSVSQPGHRTLTIMRATGIAAVAASLLLIPASALNVTGEPLVAVIDPAAWWTGTLWAPVAAAAVVCAGVVGATLLSKRSRQHRGTHLLGVLLTLLALAAPVLVGHTQLMEPRALIIGADIGHLLAGSFWIGGVLGLLLFLSSARVTGNGTAPTLAVKVVQRFSRLAVWSVAILAVSGTIMGIMIVGSFDTLVTTSYGLTLLLKIGIVIPVIAIATYNRLRLLPRISSRPTARMQWQTLNRTLAYEAALLVAVLLLTGFLTNLSPAHEHHDTTAESTANTAQTVTLDADAQGLSLRGELEPALTGENEITFTLEYDGESVTPDEVKIRTRLPEHDLGPFEAAAELDPAAGSYSAQLDMPVAGEWQVQVIARVSTFAEPIVSIPISVR</sequence>
<evidence type="ECO:0000259" key="12">
    <source>
        <dbReference type="Pfam" id="PF13115"/>
    </source>
</evidence>
<dbReference type="GO" id="GO:0046688">
    <property type="term" value="P:response to copper ion"/>
    <property type="evidence" value="ECO:0007669"/>
    <property type="project" value="InterPro"/>
</dbReference>
<feature type="transmembrane region" description="Helical" evidence="9">
    <location>
        <begin position="349"/>
        <end position="372"/>
    </location>
</feature>
<feature type="transmembrane region" description="Helical" evidence="9">
    <location>
        <begin position="271"/>
        <end position="292"/>
    </location>
</feature>
<keyword evidence="7" id="KW-0186">Copper</keyword>
<dbReference type="GO" id="GO:0005886">
    <property type="term" value="C:plasma membrane"/>
    <property type="evidence" value="ECO:0007669"/>
    <property type="project" value="UniProtKB-SubCell"/>
</dbReference>
<organism evidence="13 14">
    <name type="scientific">Mycetocola reblochoni REB411</name>
    <dbReference type="NCBI Taxonomy" id="1255698"/>
    <lineage>
        <taxon>Bacteria</taxon>
        <taxon>Bacillati</taxon>
        <taxon>Actinomycetota</taxon>
        <taxon>Actinomycetes</taxon>
        <taxon>Micrococcales</taxon>
        <taxon>Microbacteriaceae</taxon>
        <taxon>Mycetocola</taxon>
    </lineage>
</organism>
<evidence type="ECO:0000259" key="11">
    <source>
        <dbReference type="Pfam" id="PF05425"/>
    </source>
</evidence>
<proteinExistence type="predicted"/>
<accession>A0A1R4JJ98</accession>
<gene>
    <name evidence="13" type="ORF">FM119_07830</name>
</gene>
<keyword evidence="4" id="KW-0479">Metal-binding</keyword>
<feature type="transmembrane region" description="Helical" evidence="9">
    <location>
        <begin position="384"/>
        <end position="405"/>
    </location>
</feature>
<dbReference type="InterPro" id="IPR007348">
    <property type="entry name" value="CopC_dom"/>
</dbReference>
<evidence type="ECO:0000256" key="8">
    <source>
        <dbReference type="ARBA" id="ARBA00023136"/>
    </source>
</evidence>
<keyword evidence="14" id="KW-1185">Reference proteome</keyword>
<keyword evidence="8 9" id="KW-0472">Membrane</keyword>
<evidence type="ECO:0000256" key="4">
    <source>
        <dbReference type="ARBA" id="ARBA00022723"/>
    </source>
</evidence>
<evidence type="ECO:0000256" key="3">
    <source>
        <dbReference type="ARBA" id="ARBA00022692"/>
    </source>
</evidence>
<dbReference type="GO" id="GO:0042597">
    <property type="term" value="C:periplasmic space"/>
    <property type="evidence" value="ECO:0007669"/>
    <property type="project" value="InterPro"/>
</dbReference>
<dbReference type="InterPro" id="IPR014756">
    <property type="entry name" value="Ig_E-set"/>
</dbReference>
<feature type="domain" description="Copper resistance protein D" evidence="11">
    <location>
        <begin position="341"/>
        <end position="443"/>
    </location>
</feature>
<keyword evidence="5" id="KW-0732">Signal</keyword>
<dbReference type="OrthoDB" id="5242236at2"/>
<evidence type="ECO:0000256" key="1">
    <source>
        <dbReference type="ARBA" id="ARBA00004651"/>
    </source>
</evidence>
<feature type="transmembrane region" description="Helical" evidence="9">
    <location>
        <begin position="200"/>
        <end position="219"/>
    </location>
</feature>
<dbReference type="InterPro" id="IPR008457">
    <property type="entry name" value="Cu-R_CopD_dom"/>
</dbReference>
<feature type="transmembrane region" description="Helical" evidence="9">
    <location>
        <begin position="239"/>
        <end position="259"/>
    </location>
</feature>
<dbReference type="SUPFAM" id="SSF81296">
    <property type="entry name" value="E set domains"/>
    <property type="match status" value="1"/>
</dbReference>
<keyword evidence="6 9" id="KW-1133">Transmembrane helix</keyword>
<evidence type="ECO:0000256" key="9">
    <source>
        <dbReference type="SAM" id="Phobius"/>
    </source>
</evidence>
<comment type="subcellular location">
    <subcellularLocation>
        <location evidence="1">Cell membrane</location>
        <topology evidence="1">Multi-pass membrane protein</topology>
    </subcellularLocation>
</comment>
<dbReference type="Gene3D" id="2.60.40.1220">
    <property type="match status" value="1"/>
</dbReference>
<evidence type="ECO:0000313" key="14">
    <source>
        <dbReference type="Proteomes" id="UP000196778"/>
    </source>
</evidence>
<dbReference type="EMBL" id="FUKR01000043">
    <property type="protein sequence ID" value="SJN32079.1"/>
    <property type="molecule type" value="Genomic_DNA"/>
</dbReference>
<dbReference type="GO" id="GO:0006825">
    <property type="term" value="P:copper ion transport"/>
    <property type="evidence" value="ECO:0007669"/>
    <property type="project" value="InterPro"/>
</dbReference>
<evidence type="ECO:0000256" key="2">
    <source>
        <dbReference type="ARBA" id="ARBA00022475"/>
    </source>
</evidence>
<dbReference type="AlphaFoldDB" id="A0A1R4JJ98"/>
<dbReference type="Proteomes" id="UP000196778">
    <property type="component" value="Unassembled WGS sequence"/>
</dbReference>
<dbReference type="InterPro" id="IPR032693">
    <property type="entry name" value="YtkA-like_dom"/>
</dbReference>
<dbReference type="InterPro" id="IPR032694">
    <property type="entry name" value="CopC/D"/>
</dbReference>
<dbReference type="Pfam" id="PF05425">
    <property type="entry name" value="CopD"/>
    <property type="match status" value="1"/>
</dbReference>
<dbReference type="PANTHER" id="PTHR34820:SF4">
    <property type="entry name" value="INNER MEMBRANE PROTEIN YEBZ"/>
    <property type="match status" value="1"/>
</dbReference>
<evidence type="ECO:0000256" key="6">
    <source>
        <dbReference type="ARBA" id="ARBA00022989"/>
    </source>
</evidence>
<evidence type="ECO:0000313" key="13">
    <source>
        <dbReference type="EMBL" id="SJN32079.1"/>
    </source>
</evidence>
<dbReference type="PANTHER" id="PTHR34820">
    <property type="entry name" value="INNER MEMBRANE PROTEIN YEBZ"/>
    <property type="match status" value="1"/>
</dbReference>
<keyword evidence="2" id="KW-1003">Cell membrane</keyword>
<protein>
    <submittedName>
        <fullName evidence="13">Copper resistance protein CopC</fullName>
    </submittedName>
</protein>
<evidence type="ECO:0000256" key="5">
    <source>
        <dbReference type="ARBA" id="ARBA00022729"/>
    </source>
</evidence>
<reference evidence="14" key="1">
    <citation type="submission" date="2017-02" db="EMBL/GenBank/DDBJ databases">
        <authorList>
            <person name="Dridi B."/>
        </authorList>
    </citation>
    <scope>NUCLEOTIDE SEQUENCE [LARGE SCALE GENOMIC DNA]</scope>
    <source>
        <strain evidence="14">EB411</strain>
    </source>
</reference>
<dbReference type="Pfam" id="PF13115">
    <property type="entry name" value="YtkA"/>
    <property type="match status" value="1"/>
</dbReference>
<dbReference type="GO" id="GO:0005507">
    <property type="term" value="F:copper ion binding"/>
    <property type="evidence" value="ECO:0007669"/>
    <property type="project" value="InterPro"/>
</dbReference>
<dbReference type="RefSeq" id="WP_087137124.1">
    <property type="nucleotide sequence ID" value="NZ_FUKR01000043.1"/>
</dbReference>
<dbReference type="Pfam" id="PF04234">
    <property type="entry name" value="CopC"/>
    <property type="match status" value="1"/>
</dbReference>